<dbReference type="GO" id="GO:0017154">
    <property type="term" value="F:semaphorin receptor activity"/>
    <property type="evidence" value="ECO:0000318"/>
    <property type="project" value="GO_Central"/>
</dbReference>
<keyword evidence="5" id="KW-0677">Repeat</keyword>
<evidence type="ECO:0000256" key="10">
    <source>
        <dbReference type="PROSITE-ProRule" id="PRU00352"/>
    </source>
</evidence>
<dbReference type="Ensembl" id="ENSOANT00000047505.1">
    <property type="protein sequence ID" value="ENSOANP00000049388.1"/>
    <property type="gene ID" value="ENSOANG00000045839.1"/>
</dbReference>
<protein>
    <recommendedName>
        <fullName evidence="13">Sema domain-containing protein</fullName>
    </recommendedName>
</protein>
<dbReference type="OMA" id="NISCRHF"/>
<dbReference type="SMART" id="SM00630">
    <property type="entry name" value="Sema"/>
    <property type="match status" value="1"/>
</dbReference>
<evidence type="ECO:0000256" key="12">
    <source>
        <dbReference type="SAM" id="SignalP"/>
    </source>
</evidence>
<dbReference type="SMART" id="SM00429">
    <property type="entry name" value="IPT"/>
    <property type="match status" value="3"/>
</dbReference>
<dbReference type="InterPro" id="IPR014756">
    <property type="entry name" value="Ig_E-set"/>
</dbReference>
<dbReference type="InterPro" id="IPR002909">
    <property type="entry name" value="IPT_dom"/>
</dbReference>
<dbReference type="SMART" id="SM00423">
    <property type="entry name" value="PSI"/>
    <property type="match status" value="1"/>
</dbReference>
<accession>A0A6I8P981</accession>
<comment type="subcellular location">
    <subcellularLocation>
        <location evidence="1">Membrane</location>
        <topology evidence="1">Single-pass membrane protein</topology>
    </subcellularLocation>
</comment>
<dbReference type="Gene3D" id="2.130.10.10">
    <property type="entry name" value="YVTN repeat-like/Quinoprotein amine dehydrogenase"/>
    <property type="match status" value="1"/>
</dbReference>
<keyword evidence="15" id="KW-1185">Reference proteome</keyword>
<keyword evidence="7 11" id="KW-0472">Membrane</keyword>
<dbReference type="GO" id="GO:0071526">
    <property type="term" value="P:semaphorin-plexin signaling pathway"/>
    <property type="evidence" value="ECO:0000318"/>
    <property type="project" value="GO_Central"/>
</dbReference>
<dbReference type="FunFam" id="3.30.1680.10:FF:000006">
    <property type="entry name" value="Macrophage-stimulating 1 receptor b"/>
    <property type="match status" value="1"/>
</dbReference>
<evidence type="ECO:0000256" key="7">
    <source>
        <dbReference type="ARBA" id="ARBA00023136"/>
    </source>
</evidence>
<reference evidence="14 15" key="1">
    <citation type="journal article" date="2008" name="Nature">
        <title>Genome analysis of the platypus reveals unique signatures of evolution.</title>
        <authorList>
            <person name="Warren W.C."/>
            <person name="Hillier L.W."/>
            <person name="Marshall Graves J.A."/>
            <person name="Birney E."/>
            <person name="Ponting C.P."/>
            <person name="Grutzner F."/>
            <person name="Belov K."/>
            <person name="Miller W."/>
            <person name="Clarke L."/>
            <person name="Chinwalla A.T."/>
            <person name="Yang S.P."/>
            <person name="Heger A."/>
            <person name="Locke D.P."/>
            <person name="Miethke P."/>
            <person name="Waters P.D."/>
            <person name="Veyrunes F."/>
            <person name="Fulton L."/>
            <person name="Fulton B."/>
            <person name="Graves T."/>
            <person name="Wallis J."/>
            <person name="Puente X.S."/>
            <person name="Lopez-Otin C."/>
            <person name="Ordonez G.R."/>
            <person name="Eichler E.E."/>
            <person name="Chen L."/>
            <person name="Cheng Z."/>
            <person name="Deakin J.E."/>
            <person name="Alsop A."/>
            <person name="Thompson K."/>
            <person name="Kirby P."/>
            <person name="Papenfuss A.T."/>
            <person name="Wakefield M.J."/>
            <person name="Olender T."/>
            <person name="Lancet D."/>
            <person name="Huttley G.A."/>
            <person name="Smit A.F."/>
            <person name="Pask A."/>
            <person name="Temple-Smith P."/>
            <person name="Batzer M.A."/>
            <person name="Walker J.A."/>
            <person name="Konkel M.K."/>
            <person name="Harris R.S."/>
            <person name="Whittington C.M."/>
            <person name="Wong E.S."/>
            <person name="Gemmell N.J."/>
            <person name="Buschiazzo E."/>
            <person name="Vargas Jentzsch I.M."/>
            <person name="Merkel A."/>
            <person name="Schmitz J."/>
            <person name="Zemann A."/>
            <person name="Churakov G."/>
            <person name="Kriegs J.O."/>
            <person name="Brosius J."/>
            <person name="Murchison E.P."/>
            <person name="Sachidanandam R."/>
            <person name="Smith C."/>
            <person name="Hannon G.J."/>
            <person name="Tsend-Ayush E."/>
            <person name="McMillan D."/>
            <person name="Attenborough R."/>
            <person name="Rens W."/>
            <person name="Ferguson-Smith M."/>
            <person name="Lefevre C.M."/>
            <person name="Sharp J.A."/>
            <person name="Nicholas K.R."/>
            <person name="Ray D.A."/>
            <person name="Kube M."/>
            <person name="Reinhardt R."/>
            <person name="Pringle T.H."/>
            <person name="Taylor J."/>
            <person name="Jones R.C."/>
            <person name="Nixon B."/>
            <person name="Dacheux J.L."/>
            <person name="Niwa H."/>
            <person name="Sekita Y."/>
            <person name="Huang X."/>
            <person name="Stark A."/>
            <person name="Kheradpour P."/>
            <person name="Kellis M."/>
            <person name="Flicek P."/>
            <person name="Chen Y."/>
            <person name="Webber C."/>
            <person name="Hardison R."/>
            <person name="Nelson J."/>
            <person name="Hallsworth-Pepin K."/>
            <person name="Delehaunty K."/>
            <person name="Markovic C."/>
            <person name="Minx P."/>
            <person name="Feng Y."/>
            <person name="Kremitzki C."/>
            <person name="Mitreva M."/>
            <person name="Glasscock J."/>
            <person name="Wylie T."/>
            <person name="Wohldmann P."/>
            <person name="Thiru P."/>
            <person name="Nhan M.N."/>
            <person name="Pohl C.S."/>
            <person name="Smith S.M."/>
            <person name="Hou S."/>
            <person name="Nefedov M."/>
            <person name="de Jong P.J."/>
            <person name="Renfree M.B."/>
            <person name="Mardis E.R."/>
            <person name="Wilson R.K."/>
        </authorList>
    </citation>
    <scope>NUCLEOTIDE SEQUENCE [LARGE SCALE GENOMIC DNA]</scope>
    <source>
        <strain evidence="14 15">Glennie</strain>
    </source>
</reference>
<dbReference type="Pfam" id="PF01403">
    <property type="entry name" value="Sema"/>
    <property type="match status" value="1"/>
</dbReference>
<dbReference type="Pfam" id="PF01437">
    <property type="entry name" value="PSI"/>
    <property type="match status" value="1"/>
</dbReference>
<keyword evidence="3 11" id="KW-0812">Transmembrane</keyword>
<evidence type="ECO:0000256" key="9">
    <source>
        <dbReference type="ARBA" id="ARBA00023180"/>
    </source>
</evidence>
<dbReference type="FunFam" id="2.130.10.10:FF:000194">
    <property type="entry name" value="Macrophage-stimulating 1 receptor a"/>
    <property type="match status" value="1"/>
</dbReference>
<dbReference type="InParanoid" id="A0A6I8P981"/>
<evidence type="ECO:0000256" key="2">
    <source>
        <dbReference type="ARBA" id="ARBA00010297"/>
    </source>
</evidence>
<dbReference type="AlphaFoldDB" id="A0A6I8P981"/>
<evidence type="ECO:0000256" key="3">
    <source>
        <dbReference type="ARBA" id="ARBA00022692"/>
    </source>
</evidence>
<dbReference type="CDD" id="cd00603">
    <property type="entry name" value="IPT_PCSR"/>
    <property type="match status" value="1"/>
</dbReference>
<keyword evidence="8" id="KW-1015">Disulfide bond</keyword>
<dbReference type="FunCoup" id="A0A6I8P981">
    <property type="interactions" value="337"/>
</dbReference>
<evidence type="ECO:0000256" key="8">
    <source>
        <dbReference type="ARBA" id="ARBA00023157"/>
    </source>
</evidence>
<dbReference type="GO" id="GO:0030334">
    <property type="term" value="P:regulation of cell migration"/>
    <property type="evidence" value="ECO:0000318"/>
    <property type="project" value="GO_Central"/>
</dbReference>
<feature type="transmembrane region" description="Helical" evidence="11">
    <location>
        <begin position="965"/>
        <end position="989"/>
    </location>
</feature>
<dbReference type="SUPFAM" id="SSF103575">
    <property type="entry name" value="Plexin repeat"/>
    <property type="match status" value="1"/>
</dbReference>
<dbReference type="InterPro" id="IPR016201">
    <property type="entry name" value="PSI"/>
</dbReference>
<organism evidence="14 15">
    <name type="scientific">Ornithorhynchus anatinus</name>
    <name type="common">Duckbill platypus</name>
    <dbReference type="NCBI Taxonomy" id="9258"/>
    <lineage>
        <taxon>Eukaryota</taxon>
        <taxon>Metazoa</taxon>
        <taxon>Chordata</taxon>
        <taxon>Craniata</taxon>
        <taxon>Vertebrata</taxon>
        <taxon>Euteleostomi</taxon>
        <taxon>Mammalia</taxon>
        <taxon>Monotremata</taxon>
        <taxon>Ornithorhynchidae</taxon>
        <taxon>Ornithorhynchus</taxon>
    </lineage>
</organism>
<evidence type="ECO:0000256" key="5">
    <source>
        <dbReference type="ARBA" id="ARBA00022737"/>
    </source>
</evidence>
<dbReference type="Gene3D" id="2.60.40.10">
    <property type="entry name" value="Immunoglobulins"/>
    <property type="match status" value="2"/>
</dbReference>
<reference evidence="14" key="2">
    <citation type="submission" date="2025-08" db="UniProtKB">
        <authorList>
            <consortium name="Ensembl"/>
        </authorList>
    </citation>
    <scope>IDENTIFICATION</scope>
    <source>
        <strain evidence="14">Glennie</strain>
    </source>
</reference>
<dbReference type="GO" id="GO:0002116">
    <property type="term" value="C:semaphorin receptor complex"/>
    <property type="evidence" value="ECO:0000318"/>
    <property type="project" value="GO_Central"/>
</dbReference>
<proteinExistence type="inferred from homology"/>
<evidence type="ECO:0000256" key="1">
    <source>
        <dbReference type="ARBA" id="ARBA00004167"/>
    </source>
</evidence>
<dbReference type="FunFam" id="2.60.40.10:FF:000213">
    <property type="entry name" value="Hepatocyte growth factor receptor"/>
    <property type="match status" value="1"/>
</dbReference>
<dbReference type="InterPro" id="IPR031148">
    <property type="entry name" value="Plexin"/>
</dbReference>
<name>A0A6I8P981_ORNAN</name>
<evidence type="ECO:0000313" key="15">
    <source>
        <dbReference type="Proteomes" id="UP000002279"/>
    </source>
</evidence>
<reference evidence="14" key="3">
    <citation type="submission" date="2025-09" db="UniProtKB">
        <authorList>
            <consortium name="Ensembl"/>
        </authorList>
    </citation>
    <scope>IDENTIFICATION</scope>
    <source>
        <strain evidence="14">Glennie</strain>
    </source>
</reference>
<feature type="signal peptide" evidence="12">
    <location>
        <begin position="1"/>
        <end position="20"/>
    </location>
</feature>
<dbReference type="GeneTree" id="ENSGT00940000157842"/>
<keyword evidence="9" id="KW-0325">Glycoprotein</keyword>
<dbReference type="GO" id="GO:0007416">
    <property type="term" value="P:synapse assembly"/>
    <property type="evidence" value="ECO:0000318"/>
    <property type="project" value="GO_Central"/>
</dbReference>
<dbReference type="Pfam" id="PF01833">
    <property type="entry name" value="TIG"/>
    <property type="match status" value="2"/>
</dbReference>
<evidence type="ECO:0000259" key="13">
    <source>
        <dbReference type="PROSITE" id="PS51004"/>
    </source>
</evidence>
<dbReference type="GO" id="GO:0005886">
    <property type="term" value="C:plasma membrane"/>
    <property type="evidence" value="ECO:0000318"/>
    <property type="project" value="GO_Central"/>
</dbReference>
<dbReference type="Proteomes" id="UP000002279">
    <property type="component" value="Chromosome X1"/>
</dbReference>
<keyword evidence="4 12" id="KW-0732">Signal</keyword>
<dbReference type="InterPro" id="IPR001627">
    <property type="entry name" value="Semap_dom"/>
</dbReference>
<dbReference type="FunFam" id="2.60.40.10:FF:000679">
    <property type="entry name" value="Macrophage stimulating 1 receptor"/>
    <property type="match status" value="1"/>
</dbReference>
<dbReference type="PANTHER" id="PTHR22625:SF61">
    <property type="entry name" value="HEPATOCYTE GROWTH FACTOR RECEPTOR"/>
    <property type="match status" value="1"/>
</dbReference>
<evidence type="ECO:0000313" key="14">
    <source>
        <dbReference type="Ensembl" id="ENSOANP00000049388.1"/>
    </source>
</evidence>
<dbReference type="Gene3D" id="3.30.1680.10">
    <property type="entry name" value="ligand-binding face of the semaphorins, domain 2"/>
    <property type="match status" value="1"/>
</dbReference>
<dbReference type="SUPFAM" id="SSF101912">
    <property type="entry name" value="Sema domain"/>
    <property type="match status" value="1"/>
</dbReference>
<dbReference type="PANTHER" id="PTHR22625">
    <property type="entry name" value="PLEXIN"/>
    <property type="match status" value="1"/>
</dbReference>
<comment type="similarity">
    <text evidence="2">Belongs to the plexin family.</text>
</comment>
<feature type="domain" description="Sema" evidence="13">
    <location>
        <begin position="29"/>
        <end position="523"/>
    </location>
</feature>
<evidence type="ECO:0000256" key="6">
    <source>
        <dbReference type="ARBA" id="ARBA00022989"/>
    </source>
</evidence>
<evidence type="ECO:0000256" key="11">
    <source>
        <dbReference type="SAM" id="Phobius"/>
    </source>
</evidence>
<dbReference type="InterPro" id="IPR002165">
    <property type="entry name" value="Plexin_repeat"/>
</dbReference>
<dbReference type="SUPFAM" id="SSF81296">
    <property type="entry name" value="E set domains"/>
    <property type="match status" value="3"/>
</dbReference>
<evidence type="ECO:0000256" key="4">
    <source>
        <dbReference type="ARBA" id="ARBA00022729"/>
    </source>
</evidence>
<keyword evidence="6 11" id="KW-1133">Transmembrane helix</keyword>
<dbReference type="InterPro" id="IPR013783">
    <property type="entry name" value="Ig-like_fold"/>
</dbReference>
<dbReference type="InterPro" id="IPR015943">
    <property type="entry name" value="WD40/YVTN_repeat-like_dom_sf"/>
</dbReference>
<dbReference type="InterPro" id="IPR036352">
    <property type="entry name" value="Semap_dom_sf"/>
</dbReference>
<sequence length="1037" mass="114201">MGPDIGLLLLTLLHVPGGTGSKDPWTCPRIPFASTRNFTVKYEVQNFTASGPVQGLLAYGSEEGAAVFVATRNRLYVLNAALESQGVLSTGPVSDPTCETCASCKDGAADPRRSYSKDTDNQVLVMDPFESWLFSCGSTLQGRCFLHELKPHEGSFHIDRTLCLFSPEHNKLTACPDCVASPMGTRALVLEESYSVYFYVASSLNSTVASQYSPGSVSIRRLKGSQDGFSPDFQMLSVLPTYQDSYPIEYVYAFHYDSFAFFLTVQREKLEASTYHTRLIRLSAKESNLGQYRELVLDCRFETKRRRRHAQGPPAHRVYNVLQAAHQAPVASRLAEELNIPVGEKVLFGAFAVSQDGSSAPSPNSAVCAFPMKMINKAIEKGMNGCCEPGALKKRVFRGLEFFQPKGFCPGPPGEVFKDSNVTCWNFPTFIPTNSYRVDLFNGRLNDVLLTALHVTPLGNATVAHMGTADGRILQVELARSLNYLLYVSNFSLGSEQPVMREVSRLEDHLFFAAGNKVYKVPIKGPGCRHFLTCSRCLRAERFMDCGWCEDMCTRQKECRGTWQRDHCPPVITKFHPRSGPTRGNTRLTLCGMDFQSCIHCSSPPGTQNVTVGQSPCRLLPKDNLDLRYEDRKDFVEELECELEAAGTQMPGPANVTLSISQEPHHRSFRVYGSSVLGGFTFVEPVVTSIRPQFGPLAGGTQLSIQGQNLNVGDGQQVLINGTECHLDSQTEKLLLCTIPPGGHLGNASITLRIGGALFPTPKPFQYLKNPRIISITPNCSFRDSHITIRGTHLSSVWHMAVSFNDGKEERVMVSPQECEGTLSTERLCKVPDYAVLGQAGGVPGNLSIWAGRTILYHLPHFRYYPRPQSPHTNESQYESKILLSPGMETVAIKYFGMDAVAGCMEVNMTVGGKHCLSKVLNDVVICHLPRDLDIPPRGAPVQVCVNGECWGQGRVVRENLASSLPGIIVGILLTFVLLASCLLAMLMLRYKNKKKELGSSSQSSAWLLVLLLSLVGSPWPQVDNNNNFNNNNLGIC</sequence>
<dbReference type="PROSITE" id="PS51004">
    <property type="entry name" value="SEMA"/>
    <property type="match status" value="1"/>
</dbReference>
<comment type="caution">
    <text evidence="10">Lacks conserved residue(s) required for the propagation of feature annotation.</text>
</comment>
<feature type="chain" id="PRO_5026275861" description="Sema domain-containing protein" evidence="12">
    <location>
        <begin position="21"/>
        <end position="1037"/>
    </location>
</feature>